<dbReference type="RefSeq" id="WP_158952417.1">
    <property type="nucleotide sequence ID" value="NZ_CP046914.1"/>
</dbReference>
<keyword evidence="2" id="KW-1185">Reference proteome</keyword>
<sequence length="254" mass="26657">MTSSDCLLIEDRAAVRVLTMNRPDKRNALNNALTQALLDALHAADRDPAIKAIVLAGAGQAFCAGADIKEFGGFVNNGSNASAAQAALERAHLTTNLHRVFSQIGKPVIGAAQSYAMGGGAGLALACDMLVAGESLKLGYPELKHGIVAAIVMANLVRQVGRKTAFELVSMGESVDAPRALALGIVNRVAPDAALVETAVGIAERLASFDAPAMAATKRLFHRVADLPLQPALDASLDTNMMMRSFRQDRANDR</sequence>
<dbReference type="Pfam" id="PF00378">
    <property type="entry name" value="ECH_1"/>
    <property type="match status" value="1"/>
</dbReference>
<dbReference type="Proteomes" id="UP000433577">
    <property type="component" value="Chromosome 2"/>
</dbReference>
<dbReference type="CDD" id="cd06558">
    <property type="entry name" value="crotonase-like"/>
    <property type="match status" value="1"/>
</dbReference>
<proteinExistence type="predicted"/>
<name>A0A7Z2GL39_9BURK</name>
<reference evidence="1 2" key="1">
    <citation type="submission" date="2019-12" db="EMBL/GenBank/DDBJ databases">
        <title>Paraburkholderia acidiphila 7Q-K02 sp. nov and Paraburkholderia acidisoli DHF22 sp. nov., two strains isolated from forest soil.</title>
        <authorList>
            <person name="Gao Z."/>
            <person name="Qiu L."/>
        </authorList>
    </citation>
    <scope>NUCLEOTIDE SEQUENCE [LARGE SCALE GENOMIC DNA]</scope>
    <source>
        <strain evidence="1 2">DHF22</strain>
    </source>
</reference>
<dbReference type="GO" id="GO:0016853">
    <property type="term" value="F:isomerase activity"/>
    <property type="evidence" value="ECO:0007669"/>
    <property type="project" value="UniProtKB-KW"/>
</dbReference>
<dbReference type="Gene3D" id="3.90.226.10">
    <property type="entry name" value="2-enoyl-CoA Hydratase, Chain A, domain 1"/>
    <property type="match status" value="1"/>
</dbReference>
<gene>
    <name evidence="1" type="ORF">FAZ98_16655</name>
</gene>
<dbReference type="AlphaFoldDB" id="A0A7Z2GL39"/>
<keyword evidence="1" id="KW-0413">Isomerase</keyword>
<dbReference type="InterPro" id="IPR029045">
    <property type="entry name" value="ClpP/crotonase-like_dom_sf"/>
</dbReference>
<organism evidence="1 2">
    <name type="scientific">Paraburkholderia acidisoli</name>
    <dbReference type="NCBI Taxonomy" id="2571748"/>
    <lineage>
        <taxon>Bacteria</taxon>
        <taxon>Pseudomonadati</taxon>
        <taxon>Pseudomonadota</taxon>
        <taxon>Betaproteobacteria</taxon>
        <taxon>Burkholderiales</taxon>
        <taxon>Burkholderiaceae</taxon>
        <taxon>Paraburkholderia</taxon>
    </lineage>
</organism>
<dbReference type="KEGG" id="pacs:FAZ98_16655"/>
<evidence type="ECO:0000313" key="2">
    <source>
        <dbReference type="Proteomes" id="UP000433577"/>
    </source>
</evidence>
<evidence type="ECO:0000313" key="1">
    <source>
        <dbReference type="EMBL" id="QGZ63424.1"/>
    </source>
</evidence>
<dbReference type="InterPro" id="IPR001753">
    <property type="entry name" value="Enoyl-CoA_hydra/iso"/>
</dbReference>
<dbReference type="GO" id="GO:0006635">
    <property type="term" value="P:fatty acid beta-oxidation"/>
    <property type="evidence" value="ECO:0007669"/>
    <property type="project" value="TreeGrafter"/>
</dbReference>
<protein>
    <submittedName>
        <fullName evidence="1">Enoyl-CoA hydratase/isomerase family protein</fullName>
    </submittedName>
</protein>
<dbReference type="SUPFAM" id="SSF52096">
    <property type="entry name" value="ClpP/crotonase"/>
    <property type="match status" value="1"/>
</dbReference>
<dbReference type="PANTHER" id="PTHR11941">
    <property type="entry name" value="ENOYL-COA HYDRATASE-RELATED"/>
    <property type="match status" value="1"/>
</dbReference>
<dbReference type="PANTHER" id="PTHR11941:SF54">
    <property type="entry name" value="ENOYL-COA HYDRATASE, MITOCHONDRIAL"/>
    <property type="match status" value="1"/>
</dbReference>
<dbReference type="EMBL" id="CP046914">
    <property type="protein sequence ID" value="QGZ63424.1"/>
    <property type="molecule type" value="Genomic_DNA"/>
</dbReference>
<accession>A0A7Z2GL39</accession>
<dbReference type="OrthoDB" id="9807606at2"/>